<proteinExistence type="predicted"/>
<dbReference type="CDD" id="cd13956">
    <property type="entry name" value="PT_UbiA"/>
    <property type="match status" value="1"/>
</dbReference>
<evidence type="ECO:0000256" key="5">
    <source>
        <dbReference type="SAM" id="Phobius"/>
    </source>
</evidence>
<organism evidence="6 7">
    <name type="scientific">Conyzicola nivalis</name>
    <dbReference type="NCBI Taxonomy" id="1477021"/>
    <lineage>
        <taxon>Bacteria</taxon>
        <taxon>Bacillati</taxon>
        <taxon>Actinomycetota</taxon>
        <taxon>Actinomycetes</taxon>
        <taxon>Micrococcales</taxon>
        <taxon>Microbacteriaceae</taxon>
        <taxon>Conyzicola</taxon>
    </lineage>
</organism>
<dbReference type="RefSeq" id="WP_354023840.1">
    <property type="nucleotide sequence ID" value="NZ_JBEPSJ010000001.1"/>
</dbReference>
<evidence type="ECO:0000256" key="3">
    <source>
        <dbReference type="ARBA" id="ARBA00022989"/>
    </source>
</evidence>
<comment type="caution">
    <text evidence="6">The sequence shown here is derived from an EMBL/GenBank/DDBJ whole genome shotgun (WGS) entry which is preliminary data.</text>
</comment>
<comment type="subcellular location">
    <subcellularLocation>
        <location evidence="1">Membrane</location>
        <topology evidence="1">Multi-pass membrane protein</topology>
    </subcellularLocation>
</comment>
<sequence>MPANAPPRSIALALSTHPGPTVAVTLVTAILAVGAGLEPARIALLTLAMFSGQVSVGLSNDWLDARRDAAVGRDDKPVARGWIAVGTVRAVSFATLVVAVLLTLPLGWPATAAHAVFIAFAWGYNLWLKRTPLSVLPFIVSFGLLPAIVTLSAVPAGFAAPWALGAGALLGVAAHFSNVLPDLADDRATGIAGLPHRLGRRTSGVTIAVALAAASALVVFGAGSPGVVQWIGLGVSIGLAGACANLALNRPPTRLLFQLIMAASVVNVALLALSGQAVFA</sequence>
<keyword evidence="3 5" id="KW-1133">Transmembrane helix</keyword>
<dbReference type="Pfam" id="PF01040">
    <property type="entry name" value="UbiA"/>
    <property type="match status" value="1"/>
</dbReference>
<feature type="transmembrane region" description="Helical" evidence="5">
    <location>
        <begin position="135"/>
        <end position="154"/>
    </location>
</feature>
<feature type="transmembrane region" description="Helical" evidence="5">
    <location>
        <begin position="255"/>
        <end position="279"/>
    </location>
</feature>
<keyword evidence="7" id="KW-1185">Reference proteome</keyword>
<gene>
    <name evidence="6" type="ORF">ABIE21_001165</name>
</gene>
<keyword evidence="4 5" id="KW-0472">Membrane</keyword>
<evidence type="ECO:0000256" key="1">
    <source>
        <dbReference type="ARBA" id="ARBA00004141"/>
    </source>
</evidence>
<name>A0ABV2QKV6_9MICO</name>
<accession>A0ABV2QKV6</accession>
<feature type="transmembrane region" description="Helical" evidence="5">
    <location>
        <begin position="42"/>
        <end position="60"/>
    </location>
</feature>
<feature type="transmembrane region" description="Helical" evidence="5">
    <location>
        <begin position="160"/>
        <end position="181"/>
    </location>
</feature>
<feature type="transmembrane region" description="Helical" evidence="5">
    <location>
        <begin position="228"/>
        <end position="248"/>
    </location>
</feature>
<feature type="transmembrane region" description="Helical" evidence="5">
    <location>
        <begin position="81"/>
        <end position="102"/>
    </location>
</feature>
<evidence type="ECO:0000256" key="4">
    <source>
        <dbReference type="ARBA" id="ARBA00023136"/>
    </source>
</evidence>
<protein>
    <submittedName>
        <fullName evidence="6">4-hydroxybenzoate polyprenyltransferase</fullName>
    </submittedName>
</protein>
<dbReference type="Gene3D" id="1.10.357.140">
    <property type="entry name" value="UbiA prenyltransferase"/>
    <property type="match status" value="1"/>
</dbReference>
<feature type="transmembrane region" description="Helical" evidence="5">
    <location>
        <begin position="12"/>
        <end position="36"/>
    </location>
</feature>
<dbReference type="Proteomes" id="UP001549257">
    <property type="component" value="Unassembled WGS sequence"/>
</dbReference>
<evidence type="ECO:0000313" key="7">
    <source>
        <dbReference type="Proteomes" id="UP001549257"/>
    </source>
</evidence>
<reference evidence="6 7" key="1">
    <citation type="submission" date="2024-06" db="EMBL/GenBank/DDBJ databases">
        <title>Sorghum-associated microbial communities from plants grown in Nebraska, USA.</title>
        <authorList>
            <person name="Schachtman D."/>
        </authorList>
    </citation>
    <scope>NUCLEOTIDE SEQUENCE [LARGE SCALE GENOMIC DNA]</scope>
    <source>
        <strain evidence="6 7">2857</strain>
    </source>
</reference>
<dbReference type="InterPro" id="IPR000537">
    <property type="entry name" value="UbiA_prenyltransferase"/>
</dbReference>
<feature type="transmembrane region" description="Helical" evidence="5">
    <location>
        <begin position="108"/>
        <end position="128"/>
    </location>
</feature>
<feature type="transmembrane region" description="Helical" evidence="5">
    <location>
        <begin position="202"/>
        <end position="222"/>
    </location>
</feature>
<evidence type="ECO:0000256" key="2">
    <source>
        <dbReference type="ARBA" id="ARBA00022692"/>
    </source>
</evidence>
<evidence type="ECO:0000313" key="6">
    <source>
        <dbReference type="EMBL" id="MET4581675.1"/>
    </source>
</evidence>
<dbReference type="EMBL" id="JBEPSJ010000001">
    <property type="protein sequence ID" value="MET4581675.1"/>
    <property type="molecule type" value="Genomic_DNA"/>
</dbReference>
<keyword evidence="2 5" id="KW-0812">Transmembrane</keyword>
<dbReference type="InterPro" id="IPR044878">
    <property type="entry name" value="UbiA_sf"/>
</dbReference>